<dbReference type="Gene3D" id="3.40.190.10">
    <property type="entry name" value="Periplasmic binding protein-like II"/>
    <property type="match status" value="2"/>
</dbReference>
<dbReference type="PANTHER" id="PTHR30346">
    <property type="entry name" value="TRANSCRIPTIONAL DUAL REGULATOR HCAR-RELATED"/>
    <property type="match status" value="1"/>
</dbReference>
<reference evidence="6 7" key="1">
    <citation type="submission" date="2023-07" db="EMBL/GenBank/DDBJ databases">
        <title>Sorghum-associated microbial communities from plants grown in Nebraska, USA.</title>
        <authorList>
            <person name="Schachtman D."/>
        </authorList>
    </citation>
    <scope>NUCLEOTIDE SEQUENCE [LARGE SCALE GENOMIC DNA]</scope>
    <source>
        <strain evidence="6 7">BE240</strain>
    </source>
</reference>
<protein>
    <submittedName>
        <fullName evidence="6">DNA-binding transcriptional LysR family regulator</fullName>
    </submittedName>
</protein>
<keyword evidence="2" id="KW-0805">Transcription regulation</keyword>
<sequence>MDIRQLKYFVAVAEEGNIGRAALRLHVSQPPLTRQIQQLEEKLGTALFVRTPKGVEITTAGLFFLEGARSMIALMERTVERTQRAGQGQLGRLDVGIFGSGTLDVIPKLLQHFSRLFPDVRVVLHTMNKIEQIEALRQRRIEVGFNRLVADMPDIASELVKREELLAAIREDHPLNTRTQIRLQDLAALPMIVFPSGSRPNFIDYVYQLFKNEDLHPTVTQEVGDAATGVALVAGGLGVCLVPESTTNLRIPGVVYRPIAHEPKVTVDLSCIYRRSEQSPTLRALLEIVRGVRKKELLAAQAREEQALLQAPRD</sequence>
<evidence type="ECO:0000256" key="4">
    <source>
        <dbReference type="ARBA" id="ARBA00023163"/>
    </source>
</evidence>
<dbReference type="SUPFAM" id="SSF53850">
    <property type="entry name" value="Periplasmic binding protein-like II"/>
    <property type="match status" value="1"/>
</dbReference>
<evidence type="ECO:0000256" key="3">
    <source>
        <dbReference type="ARBA" id="ARBA00023125"/>
    </source>
</evidence>
<keyword evidence="3 6" id="KW-0238">DNA-binding</keyword>
<feature type="domain" description="HTH lysR-type" evidence="5">
    <location>
        <begin position="1"/>
        <end position="58"/>
    </location>
</feature>
<dbReference type="Proteomes" id="UP001265550">
    <property type="component" value="Unassembled WGS sequence"/>
</dbReference>
<accession>A0ABU1V8Z7</accession>
<dbReference type="EMBL" id="JAVDWE010000003">
    <property type="protein sequence ID" value="MDR7093929.1"/>
    <property type="molecule type" value="Genomic_DNA"/>
</dbReference>
<dbReference type="SUPFAM" id="SSF46785">
    <property type="entry name" value="Winged helix' DNA-binding domain"/>
    <property type="match status" value="1"/>
</dbReference>
<dbReference type="Pfam" id="PF00126">
    <property type="entry name" value="HTH_1"/>
    <property type="match status" value="1"/>
</dbReference>
<dbReference type="InterPro" id="IPR036390">
    <property type="entry name" value="WH_DNA-bd_sf"/>
</dbReference>
<evidence type="ECO:0000313" key="6">
    <source>
        <dbReference type="EMBL" id="MDR7093929.1"/>
    </source>
</evidence>
<evidence type="ECO:0000256" key="2">
    <source>
        <dbReference type="ARBA" id="ARBA00023015"/>
    </source>
</evidence>
<comment type="similarity">
    <text evidence="1">Belongs to the LysR transcriptional regulatory family.</text>
</comment>
<dbReference type="PROSITE" id="PS50931">
    <property type="entry name" value="HTH_LYSR"/>
    <property type="match status" value="1"/>
</dbReference>
<dbReference type="PANTHER" id="PTHR30346:SF0">
    <property type="entry name" value="HCA OPERON TRANSCRIPTIONAL ACTIVATOR HCAR"/>
    <property type="match status" value="1"/>
</dbReference>
<dbReference type="Pfam" id="PF03466">
    <property type="entry name" value="LysR_substrate"/>
    <property type="match status" value="1"/>
</dbReference>
<gene>
    <name evidence="6" type="ORF">J2X09_001661</name>
</gene>
<dbReference type="InterPro" id="IPR000847">
    <property type="entry name" value="LysR_HTH_N"/>
</dbReference>
<organism evidence="6 7">
    <name type="scientific">Hydrogenophaga laconesensis</name>
    <dbReference type="NCBI Taxonomy" id="1805971"/>
    <lineage>
        <taxon>Bacteria</taxon>
        <taxon>Pseudomonadati</taxon>
        <taxon>Pseudomonadota</taxon>
        <taxon>Betaproteobacteria</taxon>
        <taxon>Burkholderiales</taxon>
        <taxon>Comamonadaceae</taxon>
        <taxon>Hydrogenophaga</taxon>
    </lineage>
</organism>
<keyword evidence="4" id="KW-0804">Transcription</keyword>
<dbReference type="Gene3D" id="1.10.10.10">
    <property type="entry name" value="Winged helix-like DNA-binding domain superfamily/Winged helix DNA-binding domain"/>
    <property type="match status" value="1"/>
</dbReference>
<name>A0ABU1V8Z7_9BURK</name>
<dbReference type="PRINTS" id="PR00039">
    <property type="entry name" value="HTHLYSR"/>
</dbReference>
<dbReference type="CDD" id="cd08446">
    <property type="entry name" value="PBP2_Chlorocatechol"/>
    <property type="match status" value="1"/>
</dbReference>
<evidence type="ECO:0000256" key="1">
    <source>
        <dbReference type="ARBA" id="ARBA00009437"/>
    </source>
</evidence>
<dbReference type="RefSeq" id="WP_204732213.1">
    <property type="nucleotide sequence ID" value="NZ_JAVDWE010000003.1"/>
</dbReference>
<dbReference type="InterPro" id="IPR036388">
    <property type="entry name" value="WH-like_DNA-bd_sf"/>
</dbReference>
<proteinExistence type="inferred from homology"/>
<keyword evidence="7" id="KW-1185">Reference proteome</keyword>
<evidence type="ECO:0000313" key="7">
    <source>
        <dbReference type="Proteomes" id="UP001265550"/>
    </source>
</evidence>
<comment type="caution">
    <text evidence="6">The sequence shown here is derived from an EMBL/GenBank/DDBJ whole genome shotgun (WGS) entry which is preliminary data.</text>
</comment>
<dbReference type="GO" id="GO:0003677">
    <property type="term" value="F:DNA binding"/>
    <property type="evidence" value="ECO:0007669"/>
    <property type="project" value="UniProtKB-KW"/>
</dbReference>
<evidence type="ECO:0000259" key="5">
    <source>
        <dbReference type="PROSITE" id="PS50931"/>
    </source>
</evidence>
<dbReference type="InterPro" id="IPR005119">
    <property type="entry name" value="LysR_subst-bd"/>
</dbReference>